<dbReference type="InterPro" id="IPR037151">
    <property type="entry name" value="AlkB-like_sf"/>
</dbReference>
<dbReference type="Proteomes" id="UP001152797">
    <property type="component" value="Unassembled WGS sequence"/>
</dbReference>
<dbReference type="EMBL" id="CAMXCT030000332">
    <property type="protein sequence ID" value="CAL4764583.1"/>
    <property type="molecule type" value="Genomic_DNA"/>
</dbReference>
<dbReference type="AlphaFoldDB" id="A0A9P1FII8"/>
<accession>A0A9P1FII8</accession>
<dbReference type="EMBL" id="CAMXCT020000332">
    <property type="protein sequence ID" value="CAL1130646.1"/>
    <property type="molecule type" value="Genomic_DNA"/>
</dbReference>
<proteinExistence type="predicted"/>
<keyword evidence="3" id="KW-0645">Protease</keyword>
<organism evidence="1">
    <name type="scientific">Cladocopium goreaui</name>
    <dbReference type="NCBI Taxonomy" id="2562237"/>
    <lineage>
        <taxon>Eukaryota</taxon>
        <taxon>Sar</taxon>
        <taxon>Alveolata</taxon>
        <taxon>Dinophyceae</taxon>
        <taxon>Suessiales</taxon>
        <taxon>Symbiodiniaceae</taxon>
        <taxon>Cladocopium</taxon>
    </lineage>
</organism>
<dbReference type="Gene3D" id="2.60.120.590">
    <property type="entry name" value="Alpha-ketoglutarate-dependent dioxygenase AlkB-like"/>
    <property type="match status" value="1"/>
</dbReference>
<sequence>ESVAEVVLLPSFFDGLCEGPDGGPFQHTQAPFVLDDFRALWAELFPAVLAKLLRKQEAPCLPKHLARRWAPFSALSVDLQFKIVWVWATIYIIGLKEVPSATGFQMKPAFCWNHDYHFFSERLVFHADNFVVADRVFGCILRQDGKNPNLTLHFREHQGAGYVRMKEIRGHLYLQKGEARHFWSHGIPAGGEGVRQSLTWRWLRPSFIRWCQMENELHRKQQAKWLLRFTSAGEFLGIDHEVPCWSNFSRGGYRSVATLAAEV</sequence>
<feature type="non-terminal residue" evidence="1">
    <location>
        <position position="1"/>
    </location>
</feature>
<keyword evidence="3" id="KW-0378">Hydrolase</keyword>
<comment type="caution">
    <text evidence="1">The sequence shown here is derived from an EMBL/GenBank/DDBJ whole genome shotgun (WGS) entry which is preliminary data.</text>
</comment>
<protein>
    <submittedName>
        <fullName evidence="3">Lon protease 2</fullName>
    </submittedName>
</protein>
<evidence type="ECO:0000313" key="3">
    <source>
        <dbReference type="EMBL" id="CAL4764583.1"/>
    </source>
</evidence>
<reference evidence="1" key="1">
    <citation type="submission" date="2022-10" db="EMBL/GenBank/DDBJ databases">
        <authorList>
            <person name="Chen Y."/>
            <person name="Dougan E. K."/>
            <person name="Chan C."/>
            <person name="Rhodes N."/>
            <person name="Thang M."/>
        </authorList>
    </citation>
    <scope>NUCLEOTIDE SEQUENCE</scope>
</reference>
<dbReference type="GO" id="GO:0006508">
    <property type="term" value="P:proteolysis"/>
    <property type="evidence" value="ECO:0007669"/>
    <property type="project" value="UniProtKB-KW"/>
</dbReference>
<keyword evidence="4" id="KW-1185">Reference proteome</keyword>
<gene>
    <name evidence="1" type="ORF">C1SCF055_LOCUS5424</name>
</gene>
<evidence type="ECO:0000313" key="2">
    <source>
        <dbReference type="EMBL" id="CAL1130646.1"/>
    </source>
</evidence>
<evidence type="ECO:0000313" key="1">
    <source>
        <dbReference type="EMBL" id="CAI3977271.1"/>
    </source>
</evidence>
<dbReference type="GO" id="GO:0008233">
    <property type="term" value="F:peptidase activity"/>
    <property type="evidence" value="ECO:0007669"/>
    <property type="project" value="UniProtKB-KW"/>
</dbReference>
<dbReference type="OrthoDB" id="10536062at2759"/>
<evidence type="ECO:0000313" key="4">
    <source>
        <dbReference type="Proteomes" id="UP001152797"/>
    </source>
</evidence>
<dbReference type="EMBL" id="CAMXCT010000332">
    <property type="protein sequence ID" value="CAI3977271.1"/>
    <property type="molecule type" value="Genomic_DNA"/>
</dbReference>
<name>A0A9P1FII8_9DINO</name>
<reference evidence="2" key="2">
    <citation type="submission" date="2024-04" db="EMBL/GenBank/DDBJ databases">
        <authorList>
            <person name="Chen Y."/>
            <person name="Shah S."/>
            <person name="Dougan E. K."/>
            <person name="Thang M."/>
            <person name="Chan C."/>
        </authorList>
    </citation>
    <scope>NUCLEOTIDE SEQUENCE [LARGE SCALE GENOMIC DNA]</scope>
</reference>